<evidence type="ECO:0000313" key="1">
    <source>
        <dbReference type="EMBL" id="KAF8436834.1"/>
    </source>
</evidence>
<gene>
    <name evidence="1" type="ORF">L210DRAFT_114152</name>
</gene>
<dbReference type="AlphaFoldDB" id="A0AAD4BQN9"/>
<name>A0AAD4BQN9_BOLED</name>
<organism evidence="1 2">
    <name type="scientific">Boletus edulis BED1</name>
    <dbReference type="NCBI Taxonomy" id="1328754"/>
    <lineage>
        <taxon>Eukaryota</taxon>
        <taxon>Fungi</taxon>
        <taxon>Dikarya</taxon>
        <taxon>Basidiomycota</taxon>
        <taxon>Agaricomycotina</taxon>
        <taxon>Agaricomycetes</taxon>
        <taxon>Agaricomycetidae</taxon>
        <taxon>Boletales</taxon>
        <taxon>Boletineae</taxon>
        <taxon>Boletaceae</taxon>
        <taxon>Boletoideae</taxon>
        <taxon>Boletus</taxon>
    </lineage>
</organism>
<comment type="caution">
    <text evidence="1">The sequence shown here is derived from an EMBL/GenBank/DDBJ whole genome shotgun (WGS) entry which is preliminary data.</text>
</comment>
<dbReference type="EMBL" id="WHUW01000020">
    <property type="protein sequence ID" value="KAF8436834.1"/>
    <property type="molecule type" value="Genomic_DNA"/>
</dbReference>
<sequence>MVSHRAVVCHVSLGLILGNHHHRHWCLLIFHGDGAQSSSPTALSQGASLVLGHFKSTLLLGSSASPPRTGSFTEI</sequence>
<keyword evidence="2" id="KW-1185">Reference proteome</keyword>
<protein>
    <submittedName>
        <fullName evidence="1">Uncharacterized protein</fullName>
    </submittedName>
</protein>
<accession>A0AAD4BQN9</accession>
<reference evidence="1" key="2">
    <citation type="journal article" date="2020" name="Nat. Commun.">
        <title>Large-scale genome sequencing of mycorrhizal fungi provides insights into the early evolution of symbiotic traits.</title>
        <authorList>
            <person name="Miyauchi S."/>
            <person name="Kiss E."/>
            <person name="Kuo A."/>
            <person name="Drula E."/>
            <person name="Kohler A."/>
            <person name="Sanchez-Garcia M."/>
            <person name="Morin E."/>
            <person name="Andreopoulos B."/>
            <person name="Barry K.W."/>
            <person name="Bonito G."/>
            <person name="Buee M."/>
            <person name="Carver A."/>
            <person name="Chen C."/>
            <person name="Cichocki N."/>
            <person name="Clum A."/>
            <person name="Culley D."/>
            <person name="Crous P.W."/>
            <person name="Fauchery L."/>
            <person name="Girlanda M."/>
            <person name="Hayes R.D."/>
            <person name="Keri Z."/>
            <person name="LaButti K."/>
            <person name="Lipzen A."/>
            <person name="Lombard V."/>
            <person name="Magnuson J."/>
            <person name="Maillard F."/>
            <person name="Murat C."/>
            <person name="Nolan M."/>
            <person name="Ohm R.A."/>
            <person name="Pangilinan J."/>
            <person name="Pereira M.F."/>
            <person name="Perotto S."/>
            <person name="Peter M."/>
            <person name="Pfister S."/>
            <person name="Riley R."/>
            <person name="Sitrit Y."/>
            <person name="Stielow J.B."/>
            <person name="Szollosi G."/>
            <person name="Zifcakova L."/>
            <person name="Stursova M."/>
            <person name="Spatafora J.W."/>
            <person name="Tedersoo L."/>
            <person name="Vaario L.M."/>
            <person name="Yamada A."/>
            <person name="Yan M."/>
            <person name="Wang P."/>
            <person name="Xu J."/>
            <person name="Bruns T."/>
            <person name="Baldrian P."/>
            <person name="Vilgalys R."/>
            <person name="Dunand C."/>
            <person name="Henrissat B."/>
            <person name="Grigoriev I.V."/>
            <person name="Hibbett D."/>
            <person name="Nagy L.G."/>
            <person name="Martin F.M."/>
        </authorList>
    </citation>
    <scope>NUCLEOTIDE SEQUENCE</scope>
    <source>
        <strain evidence="1">BED1</strain>
    </source>
</reference>
<proteinExistence type="predicted"/>
<evidence type="ECO:0000313" key="2">
    <source>
        <dbReference type="Proteomes" id="UP001194468"/>
    </source>
</evidence>
<dbReference type="Proteomes" id="UP001194468">
    <property type="component" value="Unassembled WGS sequence"/>
</dbReference>
<reference evidence="1" key="1">
    <citation type="submission" date="2019-10" db="EMBL/GenBank/DDBJ databases">
        <authorList>
            <consortium name="DOE Joint Genome Institute"/>
            <person name="Kuo A."/>
            <person name="Miyauchi S."/>
            <person name="Kiss E."/>
            <person name="Drula E."/>
            <person name="Kohler A."/>
            <person name="Sanchez-Garcia M."/>
            <person name="Andreopoulos B."/>
            <person name="Barry K.W."/>
            <person name="Bonito G."/>
            <person name="Buee M."/>
            <person name="Carver A."/>
            <person name="Chen C."/>
            <person name="Cichocki N."/>
            <person name="Clum A."/>
            <person name="Culley D."/>
            <person name="Crous P.W."/>
            <person name="Fauchery L."/>
            <person name="Girlanda M."/>
            <person name="Hayes R."/>
            <person name="Keri Z."/>
            <person name="LaButti K."/>
            <person name="Lipzen A."/>
            <person name="Lombard V."/>
            <person name="Magnuson J."/>
            <person name="Maillard F."/>
            <person name="Morin E."/>
            <person name="Murat C."/>
            <person name="Nolan M."/>
            <person name="Ohm R."/>
            <person name="Pangilinan J."/>
            <person name="Pereira M."/>
            <person name="Perotto S."/>
            <person name="Peter M."/>
            <person name="Riley R."/>
            <person name="Sitrit Y."/>
            <person name="Stielow B."/>
            <person name="Szollosi G."/>
            <person name="Zifcakova L."/>
            <person name="Stursova M."/>
            <person name="Spatafora J.W."/>
            <person name="Tedersoo L."/>
            <person name="Vaario L.-M."/>
            <person name="Yamada A."/>
            <person name="Yan M."/>
            <person name="Wang P."/>
            <person name="Xu J."/>
            <person name="Bruns T."/>
            <person name="Baldrian P."/>
            <person name="Vilgalys R."/>
            <person name="Henrissat B."/>
            <person name="Grigoriev I.V."/>
            <person name="Hibbett D."/>
            <person name="Nagy L.G."/>
            <person name="Martin F.M."/>
        </authorList>
    </citation>
    <scope>NUCLEOTIDE SEQUENCE</scope>
    <source>
        <strain evidence="1">BED1</strain>
    </source>
</reference>